<comment type="catalytic activity">
    <reaction evidence="10">
        <text>2 5-aminolevulinate = porphobilinogen + 2 H2O + H(+)</text>
        <dbReference type="Rhea" id="RHEA:24064"/>
        <dbReference type="ChEBI" id="CHEBI:15377"/>
        <dbReference type="ChEBI" id="CHEBI:15378"/>
        <dbReference type="ChEBI" id="CHEBI:58126"/>
        <dbReference type="ChEBI" id="CHEBI:356416"/>
        <dbReference type="EC" id="4.2.1.24"/>
    </reaction>
</comment>
<dbReference type="GO" id="GO:0008270">
    <property type="term" value="F:zinc ion binding"/>
    <property type="evidence" value="ECO:0007669"/>
    <property type="project" value="TreeGrafter"/>
</dbReference>
<evidence type="ECO:0000256" key="3">
    <source>
        <dbReference type="ARBA" id="ARBA00012053"/>
    </source>
</evidence>
<dbReference type="GO" id="GO:0004655">
    <property type="term" value="F:porphobilinogen synthase activity"/>
    <property type="evidence" value="ECO:0007669"/>
    <property type="project" value="UniProtKB-EC"/>
</dbReference>
<evidence type="ECO:0000256" key="4">
    <source>
        <dbReference type="ARBA" id="ARBA00023133"/>
    </source>
</evidence>
<dbReference type="STRING" id="947166.A0A1D1VGN4"/>
<keyword evidence="6" id="KW-0627">Porphyrin biosynthesis</keyword>
<comment type="similarity">
    <text evidence="2">Belongs to the ALAD family.</text>
</comment>
<dbReference type="PANTHER" id="PTHR11458">
    <property type="entry name" value="DELTA-AMINOLEVULINIC ACID DEHYDRATASE"/>
    <property type="match status" value="1"/>
</dbReference>
<name>A0A1D1VGN4_RAMVA</name>
<evidence type="ECO:0000256" key="5">
    <source>
        <dbReference type="ARBA" id="ARBA00023239"/>
    </source>
</evidence>
<evidence type="ECO:0000256" key="1">
    <source>
        <dbReference type="ARBA" id="ARBA00004694"/>
    </source>
</evidence>
<protein>
    <recommendedName>
        <fullName evidence="3">porphobilinogen synthase</fullName>
        <ecNumber evidence="3">4.2.1.24</ecNumber>
    </recommendedName>
    <alternativeName>
        <fullName evidence="9">Porphobilinogen synthase</fullName>
    </alternativeName>
</protein>
<dbReference type="SUPFAM" id="SSF51569">
    <property type="entry name" value="Aldolase"/>
    <property type="match status" value="1"/>
</dbReference>
<evidence type="ECO:0000313" key="12">
    <source>
        <dbReference type="Proteomes" id="UP000186922"/>
    </source>
</evidence>
<evidence type="ECO:0000256" key="8">
    <source>
        <dbReference type="ARBA" id="ARBA00025861"/>
    </source>
</evidence>
<dbReference type="GO" id="GO:0006782">
    <property type="term" value="P:protoporphyrinogen IX biosynthetic process"/>
    <property type="evidence" value="ECO:0007669"/>
    <property type="project" value="UniProtKB-UniPathway"/>
</dbReference>
<comment type="function">
    <text evidence="7">Catalyzes an early step in the biosynthesis of tetrapyrroles. Binds two molecules of 5-aminolevulinate per subunit, each at a distinct site, and catalyzes their condensation to form porphobilinogen.</text>
</comment>
<accession>A0A1D1VGN4</accession>
<dbReference type="GO" id="GO:0005829">
    <property type="term" value="C:cytosol"/>
    <property type="evidence" value="ECO:0007669"/>
    <property type="project" value="TreeGrafter"/>
</dbReference>
<gene>
    <name evidence="11" type="primary">RvY_08902-1</name>
    <name evidence="11" type="synonym">RvY_08902.1</name>
    <name evidence="11" type="ORF">RvY_08902</name>
</gene>
<comment type="caution">
    <text evidence="11">The sequence shown here is derived from an EMBL/GenBank/DDBJ whole genome shotgun (WGS) entry which is preliminary data.</text>
</comment>
<sequence length="212" mass="23046">MSTTYSSEMEAKPASSTVKEQLYSILHSGYSHPVLRQWQATNNAISASHLMYPVFITDDPDGNEEIISMKGQHRVGSNRVVELLEPLVKKGLSSILLFGVIAKHKKDGRGTGACMDNSPIVTTVKIIRKAFPPLVVACDVCLCPYTSHGHCAILRENGLVDNDASISRLAEISLAYAKAGKFLDLLVQLTQIPLALGYSPVIQELISSPRPT</sequence>
<dbReference type="UniPathway" id="UPA00251">
    <property type="reaction ID" value="UER00318"/>
</dbReference>
<dbReference type="EC" id="4.2.1.24" evidence="3"/>
<proteinExistence type="inferred from homology"/>
<dbReference type="OrthoDB" id="1530at2759"/>
<dbReference type="PANTHER" id="PTHR11458:SF0">
    <property type="entry name" value="DELTA-AMINOLEVULINIC ACID DEHYDRATASE"/>
    <property type="match status" value="1"/>
</dbReference>
<keyword evidence="12" id="KW-1185">Reference proteome</keyword>
<dbReference type="Proteomes" id="UP000186922">
    <property type="component" value="Unassembled WGS sequence"/>
</dbReference>
<dbReference type="Pfam" id="PF00490">
    <property type="entry name" value="ALAD"/>
    <property type="match status" value="1"/>
</dbReference>
<dbReference type="EMBL" id="BDGG01000004">
    <property type="protein sequence ID" value="GAU97638.1"/>
    <property type="molecule type" value="Genomic_DNA"/>
</dbReference>
<reference evidence="11 12" key="1">
    <citation type="journal article" date="2016" name="Nat. Commun.">
        <title>Extremotolerant tardigrade genome and improved radiotolerance of human cultured cells by tardigrade-unique protein.</title>
        <authorList>
            <person name="Hashimoto T."/>
            <person name="Horikawa D.D."/>
            <person name="Saito Y."/>
            <person name="Kuwahara H."/>
            <person name="Kozuka-Hata H."/>
            <person name="Shin-I T."/>
            <person name="Minakuchi Y."/>
            <person name="Ohishi K."/>
            <person name="Motoyama A."/>
            <person name="Aizu T."/>
            <person name="Enomoto A."/>
            <person name="Kondo K."/>
            <person name="Tanaka S."/>
            <person name="Hara Y."/>
            <person name="Koshikawa S."/>
            <person name="Sagara H."/>
            <person name="Miura T."/>
            <person name="Yokobori S."/>
            <person name="Miyagawa K."/>
            <person name="Suzuki Y."/>
            <person name="Kubo T."/>
            <person name="Oyama M."/>
            <person name="Kohara Y."/>
            <person name="Fujiyama A."/>
            <person name="Arakawa K."/>
            <person name="Katayama T."/>
            <person name="Toyoda A."/>
            <person name="Kunieda T."/>
        </authorList>
    </citation>
    <scope>NUCLEOTIDE SEQUENCE [LARGE SCALE GENOMIC DNA]</scope>
    <source>
        <strain evidence="11 12">YOKOZUNA-1</strain>
    </source>
</reference>
<dbReference type="SMART" id="SM01004">
    <property type="entry name" value="ALAD"/>
    <property type="match status" value="1"/>
</dbReference>
<dbReference type="Gene3D" id="3.20.20.70">
    <property type="entry name" value="Aldolase class I"/>
    <property type="match status" value="1"/>
</dbReference>
<dbReference type="InterPro" id="IPR001731">
    <property type="entry name" value="ALAD"/>
</dbReference>
<dbReference type="AlphaFoldDB" id="A0A1D1VGN4"/>
<comment type="pathway">
    <text evidence="1">Porphyrin-containing compound metabolism; protoporphyrin-IX biosynthesis; coproporphyrinogen-III from 5-aminolevulinate: step 1/4.</text>
</comment>
<evidence type="ECO:0000313" key="11">
    <source>
        <dbReference type="EMBL" id="GAU97638.1"/>
    </source>
</evidence>
<evidence type="ECO:0000256" key="7">
    <source>
        <dbReference type="ARBA" id="ARBA00025628"/>
    </source>
</evidence>
<evidence type="ECO:0000256" key="6">
    <source>
        <dbReference type="ARBA" id="ARBA00023244"/>
    </source>
</evidence>
<evidence type="ECO:0000256" key="9">
    <source>
        <dbReference type="ARBA" id="ARBA00032837"/>
    </source>
</evidence>
<dbReference type="InterPro" id="IPR013785">
    <property type="entry name" value="Aldolase_TIM"/>
</dbReference>
<organism evidence="11 12">
    <name type="scientific">Ramazzottius varieornatus</name>
    <name type="common">Water bear</name>
    <name type="synonym">Tardigrade</name>
    <dbReference type="NCBI Taxonomy" id="947166"/>
    <lineage>
        <taxon>Eukaryota</taxon>
        <taxon>Metazoa</taxon>
        <taxon>Ecdysozoa</taxon>
        <taxon>Tardigrada</taxon>
        <taxon>Eutardigrada</taxon>
        <taxon>Parachela</taxon>
        <taxon>Hypsibioidea</taxon>
        <taxon>Ramazzottiidae</taxon>
        <taxon>Ramazzottius</taxon>
    </lineage>
</organism>
<evidence type="ECO:0000256" key="10">
    <source>
        <dbReference type="ARBA" id="ARBA00047651"/>
    </source>
</evidence>
<comment type="subunit">
    <text evidence="8">Homooctamer; active form. Homohexamer; low activity form.</text>
</comment>
<keyword evidence="4" id="KW-0350">Heme biosynthesis</keyword>
<keyword evidence="5" id="KW-0456">Lyase</keyword>
<evidence type="ECO:0000256" key="2">
    <source>
        <dbReference type="ARBA" id="ARBA00008055"/>
    </source>
</evidence>